<dbReference type="AlphaFoldDB" id="M9MGW4"/>
<reference evidence="3" key="1">
    <citation type="journal article" date="2013" name="Genome Announc.">
        <title>Genome sequence of the basidiomycetous yeast Pseudozyma antarctica T-34, a producer of the glycolipid biosurfactants mannosylerythritol lipids.</title>
        <authorList>
            <person name="Morita T."/>
            <person name="Koike H."/>
            <person name="Koyama Y."/>
            <person name="Hagiwara H."/>
            <person name="Ito E."/>
            <person name="Fukuoka T."/>
            <person name="Imura T."/>
            <person name="Machida M."/>
            <person name="Kitamoto D."/>
        </authorList>
    </citation>
    <scope>NUCLEOTIDE SEQUENCE [LARGE SCALE GENOMIC DNA]</scope>
    <source>
        <strain evidence="3">T-34</strain>
    </source>
</reference>
<protein>
    <submittedName>
        <fullName evidence="2">Uncharacterized protein</fullName>
    </submittedName>
</protein>
<evidence type="ECO:0000256" key="1">
    <source>
        <dbReference type="SAM" id="MobiDB-lite"/>
    </source>
</evidence>
<sequence>MARRLVSYSDLVDEAVASSDAHGVVGGSKRKRGQAVGGLKHWDDPSSSLDGAKDDEADQVDAIQEGLDEGTGEGYVWKYDEWGRLAGDTTTPVEQDYDFDVQFSIPSPPLAYSDFKVQEDVEEITHRPPVEVGGGGRTLLHSEIWSASAIVDAFKAAHHQYLAHHIPTITDAAPASALWTQAPHHKSLLAQQVKADTLQILAQNKPSSKSNQSWTTSHQSTATHVPAADMDGNTAWKKAVKTVQATPNSIGSSEWNAGYSAGYNDALNHLPPQI</sequence>
<feature type="region of interest" description="Disordered" evidence="1">
    <location>
        <begin position="203"/>
        <end position="226"/>
    </location>
</feature>
<dbReference type="EMBL" id="DF196782">
    <property type="protein sequence ID" value="GAC75557.1"/>
    <property type="molecule type" value="Genomic_DNA"/>
</dbReference>
<feature type="region of interest" description="Disordered" evidence="1">
    <location>
        <begin position="19"/>
        <end position="54"/>
    </location>
</feature>
<proteinExistence type="predicted"/>
<gene>
    <name evidence="2" type="ORF">PANT_16c00040</name>
</gene>
<evidence type="ECO:0000313" key="2">
    <source>
        <dbReference type="EMBL" id="GAC75557.1"/>
    </source>
</evidence>
<accession>M9MGW4</accession>
<evidence type="ECO:0000313" key="3">
    <source>
        <dbReference type="Proteomes" id="UP000011976"/>
    </source>
</evidence>
<name>M9MGW4_PSEA3</name>
<feature type="compositionally biased region" description="Polar residues" evidence="1">
    <location>
        <begin position="203"/>
        <end position="223"/>
    </location>
</feature>
<organism evidence="2 3">
    <name type="scientific">Pseudozyma antarctica (strain T-34)</name>
    <name type="common">Yeast</name>
    <name type="synonym">Candida antarctica</name>
    <dbReference type="NCBI Taxonomy" id="1151754"/>
    <lineage>
        <taxon>Eukaryota</taxon>
        <taxon>Fungi</taxon>
        <taxon>Dikarya</taxon>
        <taxon>Basidiomycota</taxon>
        <taxon>Ustilaginomycotina</taxon>
        <taxon>Ustilaginomycetes</taxon>
        <taxon>Ustilaginales</taxon>
        <taxon>Ustilaginaceae</taxon>
        <taxon>Moesziomyces</taxon>
    </lineage>
</organism>
<dbReference type="OrthoDB" id="197400at2759"/>
<dbReference type="STRING" id="1151754.M9MGW4"/>
<dbReference type="Proteomes" id="UP000011976">
    <property type="component" value="Unassembled WGS sequence"/>
</dbReference>